<evidence type="ECO:0000313" key="2">
    <source>
        <dbReference type="EMBL" id="OUP55837.1"/>
    </source>
</evidence>
<protein>
    <recommendedName>
        <fullName evidence="1">HD domain-containing protein</fullName>
    </recommendedName>
</protein>
<dbReference type="EMBL" id="NFKL01000023">
    <property type="protein sequence ID" value="OUP55837.1"/>
    <property type="molecule type" value="Genomic_DNA"/>
</dbReference>
<comment type="caution">
    <text evidence="2">The sequence shown here is derived from an EMBL/GenBank/DDBJ whole genome shotgun (WGS) entry which is preliminary data.</text>
</comment>
<accession>A0A1Y4LGK0</accession>
<dbReference type="SUPFAM" id="SSF109604">
    <property type="entry name" value="HD-domain/PDEase-like"/>
    <property type="match status" value="1"/>
</dbReference>
<name>A0A1Y4LGK0_9FIRM</name>
<evidence type="ECO:0000259" key="1">
    <source>
        <dbReference type="Pfam" id="PF01966"/>
    </source>
</evidence>
<organism evidence="2 3">
    <name type="scientific">Butyricicoccus pullicaecorum</name>
    <dbReference type="NCBI Taxonomy" id="501571"/>
    <lineage>
        <taxon>Bacteria</taxon>
        <taxon>Bacillati</taxon>
        <taxon>Bacillota</taxon>
        <taxon>Clostridia</taxon>
        <taxon>Eubacteriales</taxon>
        <taxon>Butyricicoccaceae</taxon>
        <taxon>Butyricicoccus</taxon>
    </lineage>
</organism>
<dbReference type="Gene3D" id="1.10.3210.10">
    <property type="entry name" value="Hypothetical protein af1432"/>
    <property type="match status" value="1"/>
</dbReference>
<sequence length="171" mass="19749">MIVNVINDETHLLYNAMCYEEGHSRRTQHILKVYALAKLLGEQENLPVEEQQILQAAAILHDIAIKYCKEHYNGDASQDNQKQAVPLLVTRFLKEANYIPSYIPRIIDLVICHHDYDDIKNKLLQLLIEADLIVNCYETRPDRKKAEYIKGLFQTDGGKELLALCLKEEVK</sequence>
<evidence type="ECO:0000313" key="3">
    <source>
        <dbReference type="Proteomes" id="UP000195326"/>
    </source>
</evidence>
<feature type="domain" description="HD" evidence="1">
    <location>
        <begin position="28"/>
        <end position="131"/>
    </location>
</feature>
<reference evidence="3" key="1">
    <citation type="submission" date="2017-04" db="EMBL/GenBank/DDBJ databases">
        <title>Function of individual gut microbiota members based on whole genome sequencing of pure cultures obtained from chicken caecum.</title>
        <authorList>
            <person name="Medvecky M."/>
            <person name="Cejkova D."/>
            <person name="Polansky O."/>
            <person name="Karasova D."/>
            <person name="Kubasova T."/>
            <person name="Cizek A."/>
            <person name="Rychlik I."/>
        </authorList>
    </citation>
    <scope>NUCLEOTIDE SEQUENCE [LARGE SCALE GENOMIC DNA]</scope>
    <source>
        <strain evidence="3">An179</strain>
    </source>
</reference>
<dbReference type="Pfam" id="PF01966">
    <property type="entry name" value="HD"/>
    <property type="match status" value="1"/>
</dbReference>
<dbReference type="CDD" id="cd00077">
    <property type="entry name" value="HDc"/>
    <property type="match status" value="1"/>
</dbReference>
<dbReference type="Proteomes" id="UP000195326">
    <property type="component" value="Unassembled WGS sequence"/>
</dbReference>
<gene>
    <name evidence="2" type="ORF">B5F15_14080</name>
</gene>
<dbReference type="InterPro" id="IPR006674">
    <property type="entry name" value="HD_domain"/>
</dbReference>
<dbReference type="InterPro" id="IPR003607">
    <property type="entry name" value="HD/PDEase_dom"/>
</dbReference>
<proteinExistence type="predicted"/>
<dbReference type="AlphaFoldDB" id="A0A1Y4LGK0"/>